<dbReference type="PROSITE" id="PS51253">
    <property type="entry name" value="HTH_CENPB"/>
    <property type="match status" value="1"/>
</dbReference>
<dbReference type="EMBL" id="VJMH01005648">
    <property type="protein sequence ID" value="KAF0693749.1"/>
    <property type="molecule type" value="Genomic_DNA"/>
</dbReference>
<dbReference type="InterPro" id="IPR006600">
    <property type="entry name" value="HTH_CenpB_DNA-bd_dom"/>
</dbReference>
<reference evidence="4" key="2">
    <citation type="submission" date="2019-06" db="EMBL/GenBank/DDBJ databases">
        <title>Genomics analysis of Aphanomyces spp. identifies a new class of oomycete effector associated with host adaptation.</title>
        <authorList>
            <person name="Gaulin E."/>
        </authorList>
    </citation>
    <scope>NUCLEOTIDE SEQUENCE</scope>
    <source>
        <strain evidence="4">CBS 578.67</strain>
    </source>
</reference>
<feature type="domain" description="HTH CENPB-type" evidence="3">
    <location>
        <begin position="94"/>
        <end position="165"/>
    </location>
</feature>
<organism evidence="5 6">
    <name type="scientific">Aphanomyces stellatus</name>
    <dbReference type="NCBI Taxonomy" id="120398"/>
    <lineage>
        <taxon>Eukaryota</taxon>
        <taxon>Sar</taxon>
        <taxon>Stramenopiles</taxon>
        <taxon>Oomycota</taxon>
        <taxon>Saprolegniomycetes</taxon>
        <taxon>Saprolegniales</taxon>
        <taxon>Verrucalvaceae</taxon>
        <taxon>Aphanomyces</taxon>
    </lineage>
</organism>
<name>A0A485L477_9STRA</name>
<dbReference type="SUPFAM" id="SSF46689">
    <property type="entry name" value="Homeodomain-like"/>
    <property type="match status" value="1"/>
</dbReference>
<dbReference type="Pfam" id="PF03221">
    <property type="entry name" value="HTH_Tnp_Tc5"/>
    <property type="match status" value="1"/>
</dbReference>
<evidence type="ECO:0000313" key="6">
    <source>
        <dbReference type="Proteomes" id="UP000332933"/>
    </source>
</evidence>
<dbReference type="OrthoDB" id="63192at2759"/>
<feature type="region of interest" description="Disordered" evidence="2">
    <location>
        <begin position="191"/>
        <end position="236"/>
    </location>
</feature>
<dbReference type="EMBL" id="CAADRA010005669">
    <property type="protein sequence ID" value="VFT92132.1"/>
    <property type="molecule type" value="Genomic_DNA"/>
</dbReference>
<dbReference type="SUPFAM" id="SSF48295">
    <property type="entry name" value="TrpR-like"/>
    <property type="match status" value="1"/>
</dbReference>
<dbReference type="GO" id="GO:0043565">
    <property type="term" value="F:sequence-specific DNA binding"/>
    <property type="evidence" value="ECO:0007669"/>
    <property type="project" value="InterPro"/>
</dbReference>
<evidence type="ECO:0000256" key="1">
    <source>
        <dbReference type="ARBA" id="ARBA00023125"/>
    </source>
</evidence>
<proteinExistence type="predicted"/>
<protein>
    <submittedName>
        <fullName evidence="5">Aste57867_15323 protein</fullName>
    </submittedName>
</protein>
<evidence type="ECO:0000313" key="4">
    <source>
        <dbReference type="EMBL" id="KAF0693749.1"/>
    </source>
</evidence>
<dbReference type="InterPro" id="IPR010921">
    <property type="entry name" value="Trp_repressor/repl_initiator"/>
</dbReference>
<evidence type="ECO:0000259" key="3">
    <source>
        <dbReference type="PROSITE" id="PS51253"/>
    </source>
</evidence>
<dbReference type="Proteomes" id="UP000332933">
    <property type="component" value="Unassembled WGS sequence"/>
</dbReference>
<accession>A0A485L477</accession>
<dbReference type="Gene3D" id="1.10.10.60">
    <property type="entry name" value="Homeodomain-like"/>
    <property type="match status" value="1"/>
</dbReference>
<evidence type="ECO:0000313" key="5">
    <source>
        <dbReference type="EMBL" id="VFT92132.1"/>
    </source>
</evidence>
<dbReference type="InterPro" id="IPR009057">
    <property type="entry name" value="Homeodomain-like_sf"/>
</dbReference>
<feature type="compositionally biased region" description="Basic residues" evidence="2">
    <location>
        <begin position="210"/>
        <end position="223"/>
    </location>
</feature>
<dbReference type="AlphaFoldDB" id="A0A485L477"/>
<keyword evidence="6" id="KW-1185">Reference proteome</keyword>
<feature type="region of interest" description="Disordered" evidence="2">
    <location>
        <begin position="165"/>
        <end position="184"/>
    </location>
</feature>
<gene>
    <name evidence="5" type="primary">Aste57867_15323</name>
    <name evidence="4" type="ORF">As57867_015267</name>
    <name evidence="5" type="ORF">ASTE57867_15323</name>
</gene>
<keyword evidence="1" id="KW-0238">DNA-binding</keyword>
<feature type="compositionally biased region" description="Basic residues" evidence="2">
    <location>
        <begin position="166"/>
        <end position="176"/>
    </location>
</feature>
<reference evidence="5 6" key="1">
    <citation type="submission" date="2019-03" db="EMBL/GenBank/DDBJ databases">
        <authorList>
            <person name="Gaulin E."/>
            <person name="Dumas B."/>
        </authorList>
    </citation>
    <scope>NUCLEOTIDE SEQUENCE [LARGE SCALE GENOMIC DNA]</scope>
    <source>
        <strain evidence="5">CBS 568.67</strain>
    </source>
</reference>
<sequence>MSDWPTRQLIRLVVGIQVVGKSMPSDDIAEKPEKGHKKYSLAMKVEIIREWEASGLSKYAIAKKHGMQTSQLTQWVLMKNKLTECAAKNPDNFTTHGGRVVTKPQVEDQLLQFYHDRRREGILVRPKMLIEHALLLDPTFHGGSSKSLSYWVYRFLERHNLAKSCKTSHKRARAKPAPRVQPGEALTAPLFTSDEGHAASDNATVPSVRPSKKSKLSHLVHHRTLTDPPSPQAVSPKDAFDGLLHCKAACREARAMKASLGDQYFSALEMLADVRTARMFIILPEEDRLEWLRWRLDQGSNRGV</sequence>
<evidence type="ECO:0000256" key="2">
    <source>
        <dbReference type="SAM" id="MobiDB-lite"/>
    </source>
</evidence>